<dbReference type="PANTHER" id="PTHR46796">
    <property type="entry name" value="HTH-TYPE TRANSCRIPTIONAL ACTIVATOR RHAS-RELATED"/>
    <property type="match status" value="1"/>
</dbReference>
<organism evidence="5 6">
    <name type="scientific">Ensifer adhaerens</name>
    <name type="common">Sinorhizobium morelense</name>
    <dbReference type="NCBI Taxonomy" id="106592"/>
    <lineage>
        <taxon>Bacteria</taxon>
        <taxon>Pseudomonadati</taxon>
        <taxon>Pseudomonadota</taxon>
        <taxon>Alphaproteobacteria</taxon>
        <taxon>Hyphomicrobiales</taxon>
        <taxon>Rhizobiaceae</taxon>
        <taxon>Sinorhizobium/Ensifer group</taxon>
        <taxon>Ensifer</taxon>
    </lineage>
</organism>
<dbReference type="Proteomes" id="UP000037425">
    <property type="component" value="Unassembled WGS sequence"/>
</dbReference>
<dbReference type="EMBL" id="LGAP01000046">
    <property type="protein sequence ID" value="KOF12887.1"/>
    <property type="molecule type" value="Genomic_DNA"/>
</dbReference>
<keyword evidence="1" id="KW-0805">Transcription regulation</keyword>
<evidence type="ECO:0000256" key="3">
    <source>
        <dbReference type="ARBA" id="ARBA00023163"/>
    </source>
</evidence>
<dbReference type="AlphaFoldDB" id="A0A0L8BE14"/>
<protein>
    <submittedName>
        <fullName evidence="5">AraC family transcriptional regulator</fullName>
    </submittedName>
</protein>
<proteinExistence type="predicted"/>
<evidence type="ECO:0000313" key="5">
    <source>
        <dbReference type="EMBL" id="KOF12887.1"/>
    </source>
</evidence>
<dbReference type="PROSITE" id="PS00041">
    <property type="entry name" value="HTH_ARAC_FAMILY_1"/>
    <property type="match status" value="2"/>
</dbReference>
<keyword evidence="2" id="KW-0238">DNA-binding</keyword>
<comment type="caution">
    <text evidence="5">The sequence shown here is derived from an EMBL/GenBank/DDBJ whole genome shotgun (WGS) entry which is preliminary data.</text>
</comment>
<keyword evidence="3" id="KW-0804">Transcription</keyword>
<dbReference type="Gene3D" id="1.10.10.60">
    <property type="entry name" value="Homeodomain-like"/>
    <property type="match status" value="1"/>
</dbReference>
<name>A0A0L8BE14_ENSAD</name>
<evidence type="ECO:0000256" key="1">
    <source>
        <dbReference type="ARBA" id="ARBA00023015"/>
    </source>
</evidence>
<feature type="domain" description="HTH araC/xylS-type" evidence="4">
    <location>
        <begin position="175"/>
        <end position="272"/>
    </location>
</feature>
<dbReference type="InterPro" id="IPR018060">
    <property type="entry name" value="HTH_AraC"/>
</dbReference>
<dbReference type="PRINTS" id="PR00032">
    <property type="entry name" value="HTHARAC"/>
</dbReference>
<evidence type="ECO:0000259" key="4">
    <source>
        <dbReference type="PROSITE" id="PS01124"/>
    </source>
</evidence>
<evidence type="ECO:0000313" key="6">
    <source>
        <dbReference type="Proteomes" id="UP000037425"/>
    </source>
</evidence>
<dbReference type="Pfam" id="PF12833">
    <property type="entry name" value="HTH_18"/>
    <property type="match status" value="1"/>
</dbReference>
<sequence length="276" mass="30902">MSQFSCQTLLDTSTASLREVVCDGACRGKSGEECSHRTSLVYPYRGVFMRHVGKADTVAESNQVIFFNRSEDYRVSHPIEGGDACLDVQVDEAILCELAPKEQLRVGTLVSFKRPRRRIDPRAQALVALLRYSLHRGIAETLEAETLTLTLIRRSLGERTSHSAASTYGREKLVDRAKLVLSTDLARRWTLAEVATEVGVSPVYLTQVFQQVEAMPLYRYQLRLRLARALDLLGSCHDLTALGLDLGFSSHSHFSASFKQAYGRTPAEFQRALHLR</sequence>
<gene>
    <name evidence="5" type="ORF">AC244_32885</name>
</gene>
<dbReference type="PROSITE" id="PS01124">
    <property type="entry name" value="HTH_ARAC_FAMILY_2"/>
    <property type="match status" value="1"/>
</dbReference>
<dbReference type="InterPro" id="IPR020449">
    <property type="entry name" value="Tscrpt_reg_AraC-type_HTH"/>
</dbReference>
<dbReference type="SUPFAM" id="SSF46689">
    <property type="entry name" value="Homeodomain-like"/>
    <property type="match status" value="2"/>
</dbReference>
<dbReference type="GO" id="GO:0043565">
    <property type="term" value="F:sequence-specific DNA binding"/>
    <property type="evidence" value="ECO:0007669"/>
    <property type="project" value="InterPro"/>
</dbReference>
<dbReference type="RefSeq" id="WP_053253010.1">
    <property type="nucleotide sequence ID" value="NZ_LGAP01000046.1"/>
</dbReference>
<dbReference type="InterPro" id="IPR009057">
    <property type="entry name" value="Homeodomain-like_sf"/>
</dbReference>
<dbReference type="InterPro" id="IPR018062">
    <property type="entry name" value="HTH_AraC-typ_CS"/>
</dbReference>
<dbReference type="SMART" id="SM00342">
    <property type="entry name" value="HTH_ARAC"/>
    <property type="match status" value="1"/>
</dbReference>
<dbReference type="PATRIC" id="fig|106592.7.peg.6054"/>
<dbReference type="OrthoDB" id="9812985at2"/>
<accession>A0A0L8BE14</accession>
<reference evidence="6" key="1">
    <citation type="submission" date="2015-07" db="EMBL/GenBank/DDBJ databases">
        <title>Whole genome sequence of an Ensifer adhaerens strain isolated from a cave pool in the Wind Cave National Park.</title>
        <authorList>
            <person name="Eng W.W.H."/>
            <person name="Gan H.M."/>
            <person name="Barton H.A."/>
            <person name="Savka M.A."/>
        </authorList>
    </citation>
    <scope>NUCLEOTIDE SEQUENCE [LARGE SCALE GENOMIC DNA]</scope>
    <source>
        <strain evidence="6">SD006</strain>
    </source>
</reference>
<dbReference type="GO" id="GO:0003700">
    <property type="term" value="F:DNA-binding transcription factor activity"/>
    <property type="evidence" value="ECO:0007669"/>
    <property type="project" value="InterPro"/>
</dbReference>
<evidence type="ECO:0000256" key="2">
    <source>
        <dbReference type="ARBA" id="ARBA00023125"/>
    </source>
</evidence>
<dbReference type="InterPro" id="IPR050204">
    <property type="entry name" value="AraC_XylS_family_regulators"/>
</dbReference>